<feature type="domain" description="HTH lacI-type" evidence="5">
    <location>
        <begin position="31"/>
        <end position="74"/>
    </location>
</feature>
<sequence length="359" mass="38558">MIGMTDASVSKLPDGRTPRPGKKTRSPAGSVKLSEVATLAGVSEATVSRVLNRKYGVSPNTREQVEEALRQIGYERPRKGEIVLVLVPGLATPFFGEMCNAIEADLSPHGLRAVIGPVLPGSVYERDYVEAFVDTGIAAAIFLSSSNTLQNADDSARELLESRGVPYLCVNGGFAEGDAPVISTDDWRAAELAVDHLYELGHRRIGMCAGPLGNTPADRRVEGFLNSMDARGIEGAEDLVVRYHYSVDGGRYAADALLDLDVTAIVASSDDMALGAIRAITRRGLRVPEDVSVIGYNNSSILEFTDPPLSSVAQPVEHLAQACARTLVTMIQNRPVRTDEMLMEPTFHARQSTAPVRPA</sequence>
<dbReference type="InterPro" id="IPR046335">
    <property type="entry name" value="LacI/GalR-like_sensor"/>
</dbReference>
<dbReference type="Gene3D" id="1.10.260.40">
    <property type="entry name" value="lambda repressor-like DNA-binding domains"/>
    <property type="match status" value="1"/>
</dbReference>
<evidence type="ECO:0000313" key="6">
    <source>
        <dbReference type="EMBL" id="RZU66642.1"/>
    </source>
</evidence>
<dbReference type="SUPFAM" id="SSF47413">
    <property type="entry name" value="lambda repressor-like DNA-binding domains"/>
    <property type="match status" value="1"/>
</dbReference>
<dbReference type="Pfam" id="PF13377">
    <property type="entry name" value="Peripla_BP_3"/>
    <property type="match status" value="1"/>
</dbReference>
<dbReference type="Pfam" id="PF00356">
    <property type="entry name" value="LacI"/>
    <property type="match status" value="1"/>
</dbReference>
<keyword evidence="1" id="KW-0805">Transcription regulation</keyword>
<organism evidence="6 7">
    <name type="scientific">Microterricola gilva</name>
    <dbReference type="NCBI Taxonomy" id="393267"/>
    <lineage>
        <taxon>Bacteria</taxon>
        <taxon>Bacillati</taxon>
        <taxon>Actinomycetota</taxon>
        <taxon>Actinomycetes</taxon>
        <taxon>Micrococcales</taxon>
        <taxon>Microbacteriaceae</taxon>
        <taxon>Microterricola</taxon>
    </lineage>
</organism>
<keyword evidence="2" id="KW-0238">DNA-binding</keyword>
<accession>A0A4Q8APM4</accession>
<keyword evidence="7" id="KW-1185">Reference proteome</keyword>
<evidence type="ECO:0000256" key="1">
    <source>
        <dbReference type="ARBA" id="ARBA00023015"/>
    </source>
</evidence>
<evidence type="ECO:0000259" key="5">
    <source>
        <dbReference type="PROSITE" id="PS50932"/>
    </source>
</evidence>
<comment type="caution">
    <text evidence="6">The sequence shown here is derived from an EMBL/GenBank/DDBJ whole genome shotgun (WGS) entry which is preliminary data.</text>
</comment>
<dbReference type="SMART" id="SM00354">
    <property type="entry name" value="HTH_LACI"/>
    <property type="match status" value="1"/>
</dbReference>
<evidence type="ECO:0000256" key="2">
    <source>
        <dbReference type="ARBA" id="ARBA00023125"/>
    </source>
</evidence>
<dbReference type="PROSITE" id="PS00356">
    <property type="entry name" value="HTH_LACI_1"/>
    <property type="match status" value="1"/>
</dbReference>
<dbReference type="InterPro" id="IPR028082">
    <property type="entry name" value="Peripla_BP_I"/>
</dbReference>
<evidence type="ECO:0000256" key="4">
    <source>
        <dbReference type="SAM" id="MobiDB-lite"/>
    </source>
</evidence>
<dbReference type="GO" id="GO:0000976">
    <property type="term" value="F:transcription cis-regulatory region binding"/>
    <property type="evidence" value="ECO:0007669"/>
    <property type="project" value="TreeGrafter"/>
</dbReference>
<protein>
    <submittedName>
        <fullName evidence="6">LacI family transcriptional regulator</fullName>
    </submittedName>
</protein>
<dbReference type="PROSITE" id="PS50932">
    <property type="entry name" value="HTH_LACI_2"/>
    <property type="match status" value="1"/>
</dbReference>
<dbReference type="InterPro" id="IPR010982">
    <property type="entry name" value="Lambda_DNA-bd_dom_sf"/>
</dbReference>
<feature type="region of interest" description="Disordered" evidence="4">
    <location>
        <begin position="1"/>
        <end position="30"/>
    </location>
</feature>
<dbReference type="InterPro" id="IPR000843">
    <property type="entry name" value="HTH_LacI"/>
</dbReference>
<dbReference type="EMBL" id="SHLC01000001">
    <property type="protein sequence ID" value="RZU66642.1"/>
    <property type="molecule type" value="Genomic_DNA"/>
</dbReference>
<dbReference type="AlphaFoldDB" id="A0A4Q8APM4"/>
<reference evidence="6 7" key="1">
    <citation type="submission" date="2019-02" db="EMBL/GenBank/DDBJ databases">
        <title>Sequencing the genomes of 1000 actinobacteria strains.</title>
        <authorList>
            <person name="Klenk H.-P."/>
        </authorList>
    </citation>
    <scope>NUCLEOTIDE SEQUENCE [LARGE SCALE GENOMIC DNA]</scope>
    <source>
        <strain evidence="6 7">DSM 18319</strain>
    </source>
</reference>
<dbReference type="PANTHER" id="PTHR30146:SF153">
    <property type="entry name" value="LACTOSE OPERON REPRESSOR"/>
    <property type="match status" value="1"/>
</dbReference>
<dbReference type="PANTHER" id="PTHR30146">
    <property type="entry name" value="LACI-RELATED TRANSCRIPTIONAL REPRESSOR"/>
    <property type="match status" value="1"/>
</dbReference>
<dbReference type="Proteomes" id="UP000291483">
    <property type="component" value="Unassembled WGS sequence"/>
</dbReference>
<dbReference type="GO" id="GO:0003700">
    <property type="term" value="F:DNA-binding transcription factor activity"/>
    <property type="evidence" value="ECO:0007669"/>
    <property type="project" value="TreeGrafter"/>
</dbReference>
<evidence type="ECO:0000256" key="3">
    <source>
        <dbReference type="ARBA" id="ARBA00023163"/>
    </source>
</evidence>
<keyword evidence="3" id="KW-0804">Transcription</keyword>
<dbReference type="CDD" id="cd01392">
    <property type="entry name" value="HTH_LacI"/>
    <property type="match status" value="1"/>
</dbReference>
<proteinExistence type="predicted"/>
<dbReference type="CDD" id="cd06267">
    <property type="entry name" value="PBP1_LacI_sugar_binding-like"/>
    <property type="match status" value="1"/>
</dbReference>
<dbReference type="Gene3D" id="3.40.50.2300">
    <property type="match status" value="2"/>
</dbReference>
<name>A0A4Q8APM4_9MICO</name>
<gene>
    <name evidence="6" type="ORF">EV379_3005</name>
</gene>
<dbReference type="SUPFAM" id="SSF53822">
    <property type="entry name" value="Periplasmic binding protein-like I"/>
    <property type="match status" value="1"/>
</dbReference>
<evidence type="ECO:0000313" key="7">
    <source>
        <dbReference type="Proteomes" id="UP000291483"/>
    </source>
</evidence>